<dbReference type="SUPFAM" id="SSF49842">
    <property type="entry name" value="TNF-like"/>
    <property type="match status" value="1"/>
</dbReference>
<dbReference type="Proteomes" id="UP000683360">
    <property type="component" value="Unassembled WGS sequence"/>
</dbReference>
<keyword evidence="4" id="KW-1185">Reference proteome</keyword>
<name>A0A8S3UHQ9_MYTED</name>
<organism evidence="3 4">
    <name type="scientific">Mytilus edulis</name>
    <name type="common">Blue mussel</name>
    <dbReference type="NCBI Taxonomy" id="6550"/>
    <lineage>
        <taxon>Eukaryota</taxon>
        <taxon>Metazoa</taxon>
        <taxon>Spiralia</taxon>
        <taxon>Lophotrochozoa</taxon>
        <taxon>Mollusca</taxon>
        <taxon>Bivalvia</taxon>
        <taxon>Autobranchia</taxon>
        <taxon>Pteriomorphia</taxon>
        <taxon>Mytilida</taxon>
        <taxon>Mytiloidea</taxon>
        <taxon>Mytilidae</taxon>
        <taxon>Mytilinae</taxon>
        <taxon>Mytilus</taxon>
    </lineage>
</organism>
<dbReference type="Pfam" id="PF00386">
    <property type="entry name" value="C1q"/>
    <property type="match status" value="1"/>
</dbReference>
<gene>
    <name evidence="3" type="ORF">MEDL_53025</name>
</gene>
<reference evidence="3" key="1">
    <citation type="submission" date="2021-03" db="EMBL/GenBank/DDBJ databases">
        <authorList>
            <person name="Bekaert M."/>
        </authorList>
    </citation>
    <scope>NUCLEOTIDE SEQUENCE</scope>
</reference>
<evidence type="ECO:0000256" key="1">
    <source>
        <dbReference type="SAM" id="Phobius"/>
    </source>
</evidence>
<keyword evidence="1" id="KW-1133">Transmembrane helix</keyword>
<feature type="domain" description="C1q" evidence="2">
    <location>
        <begin position="164"/>
        <end position="263"/>
    </location>
</feature>
<proteinExistence type="predicted"/>
<evidence type="ECO:0000313" key="4">
    <source>
        <dbReference type="Proteomes" id="UP000683360"/>
    </source>
</evidence>
<keyword evidence="1" id="KW-0472">Membrane</keyword>
<dbReference type="EMBL" id="CAJPWZ010002572">
    <property type="protein sequence ID" value="CAG2240735.1"/>
    <property type="molecule type" value="Genomic_DNA"/>
</dbReference>
<feature type="transmembrane region" description="Helical" evidence="1">
    <location>
        <begin position="62"/>
        <end position="90"/>
    </location>
</feature>
<protein>
    <recommendedName>
        <fullName evidence="2">C1q domain-containing protein</fullName>
    </recommendedName>
</protein>
<dbReference type="Gene3D" id="2.60.120.40">
    <property type="match status" value="1"/>
</dbReference>
<accession>A0A8S3UHQ9</accession>
<keyword evidence="1" id="KW-0812">Transmembrane</keyword>
<sequence length="278" mass="31147">MASSRIEMDDYENATKLEEDLEIYEEIETAHEDIKKDPMLKFQTAPVTINKDPVLLLSVKKWLQFVLLPLLIVSLLSISLILTVAYFALYADLEAKMEKRYAYLMTKQDINATAVHAIVNEARAELEFKMERNYAFLMTKQNISATEIHALVNEARVAVTACVSSSKTFSDGVVIFSNVFFQVGITNSNTFKSSGKFVCEIPGLYFISAHIYTKTQTSSFDVRKNNNVIAYSASDSTSAASTNPISAVVELQLKDTLHLHAGHYIYGTHSCRSLMKVK</sequence>
<comment type="caution">
    <text evidence="3">The sequence shown here is derived from an EMBL/GenBank/DDBJ whole genome shotgun (WGS) entry which is preliminary data.</text>
</comment>
<dbReference type="InterPro" id="IPR008983">
    <property type="entry name" value="Tumour_necrosis_fac-like_dom"/>
</dbReference>
<dbReference type="AlphaFoldDB" id="A0A8S3UHQ9"/>
<dbReference type="InterPro" id="IPR001073">
    <property type="entry name" value="C1q_dom"/>
</dbReference>
<evidence type="ECO:0000259" key="2">
    <source>
        <dbReference type="Pfam" id="PF00386"/>
    </source>
</evidence>
<evidence type="ECO:0000313" key="3">
    <source>
        <dbReference type="EMBL" id="CAG2240735.1"/>
    </source>
</evidence>
<dbReference type="OrthoDB" id="6090657at2759"/>